<dbReference type="Proteomes" id="UP001162164">
    <property type="component" value="Unassembled WGS sequence"/>
</dbReference>
<name>A0ABQ9IYI8_9CUCU</name>
<accession>A0ABQ9IYI8</accession>
<dbReference type="EMBL" id="JAPWTJ010001837">
    <property type="protein sequence ID" value="KAJ8969242.1"/>
    <property type="molecule type" value="Genomic_DNA"/>
</dbReference>
<evidence type="ECO:0000313" key="2">
    <source>
        <dbReference type="Proteomes" id="UP001162164"/>
    </source>
</evidence>
<reference evidence="1" key="1">
    <citation type="journal article" date="2023" name="Insect Mol. Biol.">
        <title>Genome sequencing provides insights into the evolution of gene families encoding plant cell wall-degrading enzymes in longhorned beetles.</title>
        <authorList>
            <person name="Shin N.R."/>
            <person name="Okamura Y."/>
            <person name="Kirsch R."/>
            <person name="Pauchet Y."/>
        </authorList>
    </citation>
    <scope>NUCLEOTIDE SEQUENCE</scope>
    <source>
        <strain evidence="1">MMC_N1</strain>
    </source>
</reference>
<proteinExistence type="predicted"/>
<evidence type="ECO:0000313" key="1">
    <source>
        <dbReference type="EMBL" id="KAJ8969242.1"/>
    </source>
</evidence>
<organism evidence="1 2">
    <name type="scientific">Molorchus minor</name>
    <dbReference type="NCBI Taxonomy" id="1323400"/>
    <lineage>
        <taxon>Eukaryota</taxon>
        <taxon>Metazoa</taxon>
        <taxon>Ecdysozoa</taxon>
        <taxon>Arthropoda</taxon>
        <taxon>Hexapoda</taxon>
        <taxon>Insecta</taxon>
        <taxon>Pterygota</taxon>
        <taxon>Neoptera</taxon>
        <taxon>Endopterygota</taxon>
        <taxon>Coleoptera</taxon>
        <taxon>Polyphaga</taxon>
        <taxon>Cucujiformia</taxon>
        <taxon>Chrysomeloidea</taxon>
        <taxon>Cerambycidae</taxon>
        <taxon>Lamiinae</taxon>
        <taxon>Monochamini</taxon>
        <taxon>Molorchus</taxon>
    </lineage>
</organism>
<sequence length="16" mass="1970">MVALTVRYLRYMLKNV</sequence>
<keyword evidence="2" id="KW-1185">Reference proteome</keyword>
<gene>
    <name evidence="1" type="ORF">NQ317_002640</name>
</gene>
<protein>
    <submittedName>
        <fullName evidence="1">Uncharacterized protein</fullName>
    </submittedName>
</protein>
<comment type="caution">
    <text evidence="1">The sequence shown here is derived from an EMBL/GenBank/DDBJ whole genome shotgun (WGS) entry which is preliminary data.</text>
</comment>